<dbReference type="EMBL" id="CAJGYO010000831">
    <property type="protein sequence ID" value="CAD6343758.1"/>
    <property type="molecule type" value="Genomic_DNA"/>
</dbReference>
<organism evidence="1 2">
    <name type="scientific">Miscanthus lutarioriparius</name>
    <dbReference type="NCBI Taxonomy" id="422564"/>
    <lineage>
        <taxon>Eukaryota</taxon>
        <taxon>Viridiplantae</taxon>
        <taxon>Streptophyta</taxon>
        <taxon>Embryophyta</taxon>
        <taxon>Tracheophyta</taxon>
        <taxon>Spermatophyta</taxon>
        <taxon>Magnoliopsida</taxon>
        <taxon>Liliopsida</taxon>
        <taxon>Poales</taxon>
        <taxon>Poaceae</taxon>
        <taxon>PACMAD clade</taxon>
        <taxon>Panicoideae</taxon>
        <taxon>Andropogonodae</taxon>
        <taxon>Andropogoneae</taxon>
        <taxon>Saccharinae</taxon>
        <taxon>Miscanthus</taxon>
    </lineage>
</organism>
<dbReference type="Gene3D" id="3.40.50.300">
    <property type="entry name" value="P-loop containing nucleotide triphosphate hydrolases"/>
    <property type="match status" value="1"/>
</dbReference>
<dbReference type="Proteomes" id="UP000604825">
    <property type="component" value="Unassembled WGS sequence"/>
</dbReference>
<reference evidence="1" key="1">
    <citation type="submission" date="2020-10" db="EMBL/GenBank/DDBJ databases">
        <authorList>
            <person name="Han B."/>
            <person name="Lu T."/>
            <person name="Zhao Q."/>
            <person name="Huang X."/>
            <person name="Zhao Y."/>
        </authorList>
    </citation>
    <scope>NUCLEOTIDE SEQUENCE</scope>
</reference>
<name>A0A811SS68_9POAL</name>
<sequence>MDSREILELENKLLDPTTEEPISLPLHFLRSITNDFSNEQELREGWVRSGLQALECVHPEKEKRPNVSNIIEILNAAEGSCVQNGEDLLVDHQIEAQEGVLQPDVQREDGLMDHRPAWITKGIMKSAAAPLQPQREPVLESVDGSNWSTAPNIAQSRPITISESIEPKLYGRELMVKSIIDDITKGKHSGEVLTVIPIIGPGGIGKTITSTTYISHKERCKTF</sequence>
<proteinExistence type="predicted"/>
<comment type="caution">
    <text evidence="1">The sequence shown here is derived from an EMBL/GenBank/DDBJ whole genome shotgun (WGS) entry which is preliminary data.</text>
</comment>
<evidence type="ECO:0000313" key="1">
    <source>
        <dbReference type="EMBL" id="CAD6343758.1"/>
    </source>
</evidence>
<dbReference type="AlphaFoldDB" id="A0A811SS68"/>
<evidence type="ECO:0000313" key="2">
    <source>
        <dbReference type="Proteomes" id="UP000604825"/>
    </source>
</evidence>
<dbReference type="InterPro" id="IPR027417">
    <property type="entry name" value="P-loop_NTPase"/>
</dbReference>
<accession>A0A811SS68</accession>
<keyword evidence="2" id="KW-1185">Reference proteome</keyword>
<dbReference type="SUPFAM" id="SSF52540">
    <property type="entry name" value="P-loop containing nucleoside triphosphate hydrolases"/>
    <property type="match status" value="1"/>
</dbReference>
<gene>
    <name evidence="1" type="ORF">NCGR_LOCUS67856</name>
</gene>
<protein>
    <submittedName>
        <fullName evidence="1">Uncharacterized protein</fullName>
    </submittedName>
</protein>